<dbReference type="InterPro" id="IPR001017">
    <property type="entry name" value="DH_E1"/>
</dbReference>
<dbReference type="InterPro" id="IPR011603">
    <property type="entry name" value="2oxoglutarate_DH_E1"/>
</dbReference>
<evidence type="ECO:0000256" key="3">
    <source>
        <dbReference type="ARBA" id="ARBA00012280"/>
    </source>
</evidence>
<dbReference type="EMBL" id="CZPT02001910">
    <property type="protein sequence ID" value="SCU72746.1"/>
    <property type="molecule type" value="Genomic_DNA"/>
</dbReference>
<dbReference type="GeneID" id="92378264"/>
<evidence type="ECO:0000256" key="1">
    <source>
        <dbReference type="ARBA" id="ARBA00001964"/>
    </source>
</evidence>
<evidence type="ECO:0000259" key="6">
    <source>
        <dbReference type="SMART" id="SM00861"/>
    </source>
</evidence>
<organism evidence="7 8">
    <name type="scientific">Trypanosoma equiperdum</name>
    <dbReference type="NCBI Taxonomy" id="5694"/>
    <lineage>
        <taxon>Eukaryota</taxon>
        <taxon>Discoba</taxon>
        <taxon>Euglenozoa</taxon>
        <taxon>Kinetoplastea</taxon>
        <taxon>Metakinetoplastina</taxon>
        <taxon>Trypanosomatida</taxon>
        <taxon>Trypanosomatidae</taxon>
        <taxon>Trypanosoma</taxon>
    </lineage>
</organism>
<dbReference type="Gene3D" id="3.40.50.12470">
    <property type="match status" value="1"/>
</dbReference>
<dbReference type="RefSeq" id="XP_067083206.1">
    <property type="nucleotide sequence ID" value="XM_067227105.1"/>
</dbReference>
<evidence type="ECO:0000256" key="5">
    <source>
        <dbReference type="ARBA" id="ARBA00023052"/>
    </source>
</evidence>
<dbReference type="EC" id="1.2.4.2" evidence="3"/>
<dbReference type="FunFam" id="3.40.50.970:FF:000105">
    <property type="entry name" value="2-oxoglutarate dehydrogenase E1 component, putative"/>
    <property type="match status" value="1"/>
</dbReference>
<dbReference type="PANTHER" id="PTHR23152:SF12">
    <property type="entry name" value="OXOGLUTARATE DEHYDROGENASE (SUCCINYL-TRANSFERRING)"/>
    <property type="match status" value="1"/>
</dbReference>
<feature type="domain" description="Transketolase-like pyrimidine-binding" evidence="6">
    <location>
        <begin position="652"/>
        <end position="860"/>
    </location>
</feature>
<keyword evidence="4 7" id="KW-0560">Oxidoreductase</keyword>
<dbReference type="InterPro" id="IPR031717">
    <property type="entry name" value="ODO-1/KGD_C"/>
</dbReference>
<gene>
    <name evidence="7" type="ORF">TEOVI_000432400</name>
</gene>
<dbReference type="PIRSF" id="PIRSF000157">
    <property type="entry name" value="Oxoglu_dh_E1"/>
    <property type="match status" value="1"/>
</dbReference>
<dbReference type="InterPro" id="IPR029061">
    <property type="entry name" value="THDP-binding"/>
</dbReference>
<reference evidence="7" key="1">
    <citation type="submission" date="2016-09" db="EMBL/GenBank/DDBJ databases">
        <authorList>
            <person name="Hebert L."/>
            <person name="Moumen B."/>
        </authorList>
    </citation>
    <scope>NUCLEOTIDE SEQUENCE [LARGE SCALE GENOMIC DNA]</scope>
    <source>
        <strain evidence="7">OVI</strain>
    </source>
</reference>
<comment type="cofactor">
    <cofactor evidence="1">
        <name>thiamine diphosphate</name>
        <dbReference type="ChEBI" id="CHEBI:58937"/>
    </cofactor>
</comment>
<dbReference type="SMART" id="SM00861">
    <property type="entry name" value="Transket_pyr"/>
    <property type="match status" value="1"/>
</dbReference>
<dbReference type="InterPro" id="IPR005475">
    <property type="entry name" value="Transketolase-like_Pyr-bd"/>
</dbReference>
<dbReference type="VEuPathDB" id="TriTrypDB:TEOVI_000432400"/>
<comment type="caution">
    <text evidence="7">The sequence shown here is derived from an EMBL/GenBank/DDBJ whole genome shotgun (WGS) entry which is preliminary data.</text>
</comment>
<dbReference type="NCBIfam" id="TIGR00239">
    <property type="entry name" value="2oxo_dh_E1"/>
    <property type="match status" value="1"/>
</dbReference>
<accession>A0A1G4IK61</accession>
<proteinExistence type="inferred from homology"/>
<dbReference type="GO" id="GO:0004591">
    <property type="term" value="F:oxoglutarate dehydrogenase (succinyl-transferring) activity"/>
    <property type="evidence" value="ECO:0007669"/>
    <property type="project" value="UniProtKB-EC"/>
</dbReference>
<dbReference type="InterPro" id="IPR032106">
    <property type="entry name" value="2-oxogl_dehyd_N"/>
</dbReference>
<dbReference type="GO" id="GO:0045252">
    <property type="term" value="C:oxoglutarate dehydrogenase complex"/>
    <property type="evidence" value="ECO:0007669"/>
    <property type="project" value="TreeGrafter"/>
</dbReference>
<sequence>MMRRLSPVNGSVVSPNVVAAVSSVLQRQQRHQSDAPLRRLLYENDSFLSGTSARYIESMYENWKADKSSVNESWNEVFSSRDLQSFERPLLTSPIRVVPASAEDKMEVAQSQDICARLTLMIQAFEDYGHLAARTDPLDAEDDSLHRSPQVKPRERVHLGLESFGFSKEDHDRVVRVGFMDQLGGAMSSSSRAMTIKELHDHLTKCFCGRVGCELGHVDDANVVRFVREVVEGYNTEHNPLRRPLSKEEKLWVWDLVASAVHFEDFFKRKYTTQKRFGCDGAESLIVGLRSLMESASDHGVEKVNFGMAHRGRLNTLYNVIGKSFPVILKEFVGITAPELEPFKVQSDVKYHLGAKSTVKMRNGKLMFTELLANPSHLEAVNPVLQGYTRAAQLKHGDAGQSKVLPVEIHGDAAFAGQGVTFETMCISEVPKFTTGGTIHVVVNNQIGFTTDPRCSRSSPYCSDLGRAFQCPIFHVNGDCPEDVARVFAFAVDLRSRFNKSVVIDLVCYRRYGHNENDDPTITQPLLYKRVHATPDVFARYSEKLVEEGVVTKEQQTAKAKEQKDHYGKYQSEVGNIRYSDYLKSGIPELWRGMKYSDELGEVTLEPTAVARESLQPVIDSLKKVPEGFVVNSKLKAVLEQRVQSLEKGEKIDWGAAEALAFGSLLLEGTHVRVMGQDVERGTFSHRHAVLHDQNKVDTYTPLAHIRKDQAPFIITNSPLNEYGVLGYASGYAIYDPNALVLWEAQFGDFANGAAIIFDQFLSSGETKWNQQQAVVVSLPHGFDGRGAEHSSGRIERFLQAVAEDVDTPAYSPEERAHRVNMEVVFPSTPAQYFHLLRRHVRRNFRKPLMLFFSKQFLRTPNESSMEQITSGGFQPVIGDPSVPPEKARRLVMCTGQIYHILNRYRESNNCGRDVALVRIEELSPFPVAEVQKLLADYSGVELMWAQEEPRNQGAFYHVESRVEYYTGGARELRYAGRAISAAPSTAYKSTHDAEERYICECVFS</sequence>
<dbReference type="Pfam" id="PF16078">
    <property type="entry name" value="2-oxogl_dehyd_N"/>
    <property type="match status" value="1"/>
</dbReference>
<dbReference type="Gene3D" id="3.40.50.11610">
    <property type="entry name" value="Multifunctional 2-oxoglutarate metabolism enzyme, C-terminal domain"/>
    <property type="match status" value="1"/>
</dbReference>
<dbReference type="FunFam" id="1.10.287.1150:FF:000015">
    <property type="entry name" value="Putative 2-oxoglutarate dehydrogenase E1 component"/>
    <property type="match status" value="1"/>
</dbReference>
<evidence type="ECO:0000256" key="4">
    <source>
        <dbReference type="ARBA" id="ARBA00023002"/>
    </source>
</evidence>
<dbReference type="Proteomes" id="UP000195570">
    <property type="component" value="Unassembled WGS sequence"/>
</dbReference>
<dbReference type="AlphaFoldDB" id="A0A1G4IK61"/>
<dbReference type="Pfam" id="PF02779">
    <property type="entry name" value="Transket_pyr"/>
    <property type="match status" value="1"/>
</dbReference>
<dbReference type="SUPFAM" id="SSF52518">
    <property type="entry name" value="Thiamin diphosphate-binding fold (THDP-binding)"/>
    <property type="match status" value="2"/>
</dbReference>
<dbReference type="Gene3D" id="3.40.50.970">
    <property type="match status" value="1"/>
</dbReference>
<dbReference type="GO" id="GO:0005739">
    <property type="term" value="C:mitochondrion"/>
    <property type="evidence" value="ECO:0007669"/>
    <property type="project" value="TreeGrafter"/>
</dbReference>
<keyword evidence="5" id="KW-0786">Thiamine pyrophosphate</keyword>
<dbReference type="GO" id="GO:0030976">
    <property type="term" value="F:thiamine pyrophosphate binding"/>
    <property type="evidence" value="ECO:0007669"/>
    <property type="project" value="InterPro"/>
</dbReference>
<evidence type="ECO:0000313" key="7">
    <source>
        <dbReference type="EMBL" id="SCU72746.1"/>
    </source>
</evidence>
<dbReference type="CDD" id="cd02016">
    <property type="entry name" value="TPP_E1_OGDC_like"/>
    <property type="match status" value="1"/>
</dbReference>
<dbReference type="Pfam" id="PF00676">
    <property type="entry name" value="E1_dh"/>
    <property type="match status" value="1"/>
</dbReference>
<dbReference type="FunFam" id="3.40.50.11610:FF:000016">
    <property type="entry name" value="2-oxoglutarate dehydrogenase E1 component,putative"/>
    <property type="match status" value="1"/>
</dbReference>
<evidence type="ECO:0000256" key="2">
    <source>
        <dbReference type="ARBA" id="ARBA00006936"/>
    </source>
</evidence>
<dbReference type="Gene3D" id="1.10.287.1150">
    <property type="entry name" value="TPP helical domain"/>
    <property type="match status" value="1"/>
</dbReference>
<dbReference type="GO" id="GO:0006099">
    <property type="term" value="P:tricarboxylic acid cycle"/>
    <property type="evidence" value="ECO:0007669"/>
    <property type="project" value="TreeGrafter"/>
</dbReference>
<dbReference type="PANTHER" id="PTHR23152">
    <property type="entry name" value="2-OXOGLUTARATE DEHYDROGENASE"/>
    <property type="match status" value="1"/>
</dbReference>
<dbReference type="Pfam" id="PF16870">
    <property type="entry name" value="OxoGdeHyase_C"/>
    <property type="match status" value="1"/>
</dbReference>
<dbReference type="NCBIfam" id="NF008907">
    <property type="entry name" value="PRK12270.1"/>
    <property type="match status" value="1"/>
</dbReference>
<protein>
    <recommendedName>
        <fullName evidence="3">oxoglutarate dehydrogenase (succinyl-transferring)</fullName>
        <ecNumber evidence="3">1.2.4.2</ecNumber>
    </recommendedName>
</protein>
<dbReference type="InterPro" id="IPR042179">
    <property type="entry name" value="KGD_C_sf"/>
</dbReference>
<keyword evidence="8" id="KW-1185">Reference proteome</keyword>
<comment type="similarity">
    <text evidence="2">Belongs to the alpha-ketoglutarate dehydrogenase family.</text>
</comment>
<name>A0A1G4IK61_TRYEQ</name>
<evidence type="ECO:0000313" key="8">
    <source>
        <dbReference type="Proteomes" id="UP000195570"/>
    </source>
</evidence>
<dbReference type="NCBIfam" id="NF006914">
    <property type="entry name" value="PRK09404.1"/>
    <property type="match status" value="1"/>
</dbReference>